<protein>
    <submittedName>
        <fullName evidence="5">Acetylxylan esterase</fullName>
    </submittedName>
</protein>
<evidence type="ECO:0000256" key="2">
    <source>
        <dbReference type="PIRSR" id="PIRSR639069-2"/>
    </source>
</evidence>
<name>A0A848B671_9BACT</name>
<feature type="chain" id="PRO_5032987049" evidence="3">
    <location>
        <begin position="21"/>
        <end position="650"/>
    </location>
</feature>
<dbReference type="InterPro" id="IPR039069">
    <property type="entry name" value="CE7"/>
</dbReference>
<comment type="caution">
    <text evidence="5">The sequence shown here is derived from an EMBL/GenBank/DDBJ whole genome shotgun (WGS) entry which is preliminary data.</text>
</comment>
<feature type="active site" description="Nucleophile" evidence="1">
    <location>
        <position position="531"/>
    </location>
</feature>
<feature type="domain" description="Acetyl xylan esterase" evidence="4">
    <location>
        <begin position="578"/>
        <end position="638"/>
    </location>
</feature>
<evidence type="ECO:0000256" key="3">
    <source>
        <dbReference type="SAM" id="SignalP"/>
    </source>
</evidence>
<dbReference type="GO" id="GO:0052689">
    <property type="term" value="F:carboxylic ester hydrolase activity"/>
    <property type="evidence" value="ECO:0007669"/>
    <property type="project" value="TreeGrafter"/>
</dbReference>
<organism evidence="5 6">
    <name type="scientific">Victivallis vadensis</name>
    <dbReference type="NCBI Taxonomy" id="172901"/>
    <lineage>
        <taxon>Bacteria</taxon>
        <taxon>Pseudomonadati</taxon>
        <taxon>Lentisphaerota</taxon>
        <taxon>Lentisphaeria</taxon>
        <taxon>Victivallales</taxon>
        <taxon>Victivallaceae</taxon>
        <taxon>Victivallis</taxon>
    </lineage>
</organism>
<dbReference type="InterPro" id="IPR029058">
    <property type="entry name" value="AB_hydrolase_fold"/>
</dbReference>
<feature type="active site" description="Charge relay system" evidence="1">
    <location>
        <position position="635"/>
    </location>
</feature>
<reference evidence="5 6" key="1">
    <citation type="submission" date="2020-04" db="EMBL/GenBank/DDBJ databases">
        <authorList>
            <person name="Hitch T.C.A."/>
            <person name="Wylensek D."/>
            <person name="Clavel T."/>
        </authorList>
    </citation>
    <scope>NUCLEOTIDE SEQUENCE [LARGE SCALE GENOMIC DNA]</scope>
    <source>
        <strain evidence="5 6">COR2-253-APC-1A</strain>
    </source>
</reference>
<dbReference type="Proteomes" id="UP000576225">
    <property type="component" value="Unassembled WGS sequence"/>
</dbReference>
<feature type="active site" description="Charge relay system" evidence="1">
    <location>
        <position position="606"/>
    </location>
</feature>
<gene>
    <name evidence="5" type="ORF">HF882_21375</name>
</gene>
<dbReference type="Pfam" id="PF05448">
    <property type="entry name" value="AXE1"/>
    <property type="match status" value="2"/>
</dbReference>
<evidence type="ECO:0000259" key="4">
    <source>
        <dbReference type="Pfam" id="PF05448"/>
    </source>
</evidence>
<accession>A0A848B671</accession>
<proteinExistence type="predicted"/>
<dbReference type="EMBL" id="JABAEW010000080">
    <property type="protein sequence ID" value="NMD89140.1"/>
    <property type="molecule type" value="Genomic_DNA"/>
</dbReference>
<feature type="signal peptide" evidence="3">
    <location>
        <begin position="1"/>
        <end position="20"/>
    </location>
</feature>
<evidence type="ECO:0000256" key="1">
    <source>
        <dbReference type="PIRSR" id="PIRSR639069-1"/>
    </source>
</evidence>
<dbReference type="SUPFAM" id="SSF53474">
    <property type="entry name" value="alpha/beta-Hydrolases"/>
    <property type="match status" value="1"/>
</dbReference>
<sequence length="650" mass="72550">MKFSQFICMLLAFCTLTLAAAVPELEQLVPDAKDFELIYKLNPKGKKILQLDNSETLKGKLTRIGYLLKLTDKQGQMSWAYAEMDPFTQELYKTGLPTSGTGVIQTQVTNFKVASNVPGVENGTFEKGNIEFWSLNFGPHNSKKIPGASSKDYDFGDMPAADGNYGCMQIHNYLKKQTVIGFSGFPKPSRDLGIGNNPQGNPDWTFAANSRSYQDTEFFIVGKFDSLKKIKPVVIDSDKIKMSIKLDRDDPNYQPGEPMKFTFSFDFGDQKMPEKPCVFHWQRTGDDGITQNGKVDVVPKQPFTVTVSSKQPGFVRLQGWLRDYQGRDLQLLYPHPWLKNQKYRRKAFDGGAGVQIDTLKQAVPEPEDFDTFWAKQKTKLDEIPVKAAMKEVPFYNSGYKMYAVSVDCPGPRPVTGFLVVPVGAQPKSLPVRVSFQGYGTDIQRVASYVPGLLHFNVNAHGYDLLQDDAYYKDFFAKIKSNGQGYAFDPKQNSDPETAYFNGMALRVMRALQFAKTLPEWDGKNLIVSGVSQGGLQAIWAAALDSQVTEARPGIPWCADIGGPTIKRQNGWRPSYTPALNYYDAVNHAKRIPRSCNVTITKAGLGDYICPPSGVTVLYNNITAPKKIIYMQGSNHEFTLPNCQSFTMSAE</sequence>
<dbReference type="PANTHER" id="PTHR40111:SF1">
    <property type="entry name" value="CEPHALOSPORIN-C DEACETYLASE"/>
    <property type="match status" value="1"/>
</dbReference>
<evidence type="ECO:0000313" key="6">
    <source>
        <dbReference type="Proteomes" id="UP000576225"/>
    </source>
</evidence>
<dbReference type="GO" id="GO:0005976">
    <property type="term" value="P:polysaccharide metabolic process"/>
    <property type="evidence" value="ECO:0007669"/>
    <property type="project" value="TreeGrafter"/>
</dbReference>
<dbReference type="AlphaFoldDB" id="A0A848B671"/>
<feature type="binding site" evidence="2">
    <location>
        <position position="438"/>
    </location>
    <ligand>
        <name>substrate</name>
    </ligand>
</feature>
<dbReference type="Gene3D" id="3.40.50.1820">
    <property type="entry name" value="alpha/beta hydrolase"/>
    <property type="match status" value="1"/>
</dbReference>
<dbReference type="RefSeq" id="WP_168964072.1">
    <property type="nucleotide sequence ID" value="NZ_JABAEW010000080.1"/>
</dbReference>
<feature type="domain" description="Acetyl xylan esterase" evidence="4">
    <location>
        <begin position="356"/>
        <end position="559"/>
    </location>
</feature>
<dbReference type="PANTHER" id="PTHR40111">
    <property type="entry name" value="CEPHALOSPORIN-C DEACETYLASE"/>
    <property type="match status" value="1"/>
</dbReference>
<evidence type="ECO:0000313" key="5">
    <source>
        <dbReference type="EMBL" id="NMD89140.1"/>
    </source>
</evidence>
<keyword evidence="3" id="KW-0732">Signal</keyword>
<dbReference type="InterPro" id="IPR008391">
    <property type="entry name" value="AXE1_dom"/>
</dbReference>